<feature type="transmembrane region" description="Helical" evidence="8">
    <location>
        <begin position="90"/>
        <end position="109"/>
    </location>
</feature>
<proteinExistence type="inferred from homology"/>
<feature type="transmembrane region" description="Helical" evidence="8">
    <location>
        <begin position="12"/>
        <end position="35"/>
    </location>
</feature>
<comment type="caution">
    <text evidence="9">The sequence shown here is derived from an EMBL/GenBank/DDBJ whole genome shotgun (WGS) entry which is preliminary data.</text>
</comment>
<evidence type="ECO:0000313" key="10">
    <source>
        <dbReference type="Proteomes" id="UP001595583"/>
    </source>
</evidence>
<feature type="transmembrane region" description="Helical" evidence="8">
    <location>
        <begin position="191"/>
        <end position="209"/>
    </location>
</feature>
<keyword evidence="6 8" id="KW-0472">Membrane</keyword>
<keyword evidence="4 8" id="KW-0812">Transmembrane</keyword>
<accession>A0ABV7KCK7</accession>
<gene>
    <name evidence="9" type="ORF">ACFOHJ_07550</name>
</gene>
<dbReference type="Pfam" id="PF09594">
    <property type="entry name" value="GT87"/>
    <property type="match status" value="1"/>
</dbReference>
<evidence type="ECO:0000256" key="7">
    <source>
        <dbReference type="ARBA" id="ARBA00024033"/>
    </source>
</evidence>
<feature type="transmembrane region" description="Helical" evidence="8">
    <location>
        <begin position="164"/>
        <end position="184"/>
    </location>
</feature>
<sequence length="393" mass="43419">MVGFRRVWSERMVDWGGLILWVTSFLVILVISSLAPDHRSVIPAYRHGAAAFAAGQSPYNLDLAVGYLYTPAFAVLFMPFAKLGPFAGDLLWRLLGFAVLTWAVMRQIARLQPSNRIWMLSYAVLLALPVSAGAMRNGQATVLLTGACWLLMLSALDGKRAETLFWATLALVAKPTAIVVLLLIGVLRPKLIPMLLLSVLLLLAIPYAFGPADYVTMLYEDFARLMTSMSLHRSVAFQPADFTAPFTAIGMPLPETVATGIRLVAALATLGLVVWYDRKLDRKTSRLAIFLAACFYMCIFNPRVEYNTFIMLVLPAGVAIAVMWENGSRGWLHAVLAALLFLAGLTGLFGQVHALIRLWFRPIVMIVVTVPLLWWFWVNFRTRSYPAAPAAAA</sequence>
<organism evidence="9 10">
    <name type="scientific">Aquamicrobium soli</name>
    <dbReference type="NCBI Taxonomy" id="1811518"/>
    <lineage>
        <taxon>Bacteria</taxon>
        <taxon>Pseudomonadati</taxon>
        <taxon>Pseudomonadota</taxon>
        <taxon>Alphaproteobacteria</taxon>
        <taxon>Hyphomicrobiales</taxon>
        <taxon>Phyllobacteriaceae</taxon>
        <taxon>Aquamicrobium</taxon>
    </lineage>
</organism>
<dbReference type="InterPro" id="IPR018584">
    <property type="entry name" value="GT87"/>
</dbReference>
<feature type="transmembrane region" description="Helical" evidence="8">
    <location>
        <begin position="115"/>
        <end position="134"/>
    </location>
</feature>
<protein>
    <submittedName>
        <fullName evidence="9">Glycosyltransferase 87 family protein</fullName>
    </submittedName>
</protein>
<evidence type="ECO:0000256" key="5">
    <source>
        <dbReference type="ARBA" id="ARBA00022989"/>
    </source>
</evidence>
<dbReference type="EMBL" id="JBHRTK010000009">
    <property type="protein sequence ID" value="MFC3206061.1"/>
    <property type="molecule type" value="Genomic_DNA"/>
</dbReference>
<evidence type="ECO:0000256" key="2">
    <source>
        <dbReference type="ARBA" id="ARBA00022475"/>
    </source>
</evidence>
<keyword evidence="2" id="KW-1003">Cell membrane</keyword>
<name>A0ABV7KCK7_9HYPH</name>
<comment type="subcellular location">
    <subcellularLocation>
        <location evidence="1">Cell membrane</location>
        <topology evidence="1">Multi-pass membrane protein</topology>
    </subcellularLocation>
</comment>
<feature type="transmembrane region" description="Helical" evidence="8">
    <location>
        <begin position="331"/>
        <end position="352"/>
    </location>
</feature>
<evidence type="ECO:0000256" key="4">
    <source>
        <dbReference type="ARBA" id="ARBA00022692"/>
    </source>
</evidence>
<reference evidence="10" key="1">
    <citation type="journal article" date="2019" name="Int. J. Syst. Evol. Microbiol.">
        <title>The Global Catalogue of Microorganisms (GCM) 10K type strain sequencing project: providing services to taxonomists for standard genome sequencing and annotation.</title>
        <authorList>
            <consortium name="The Broad Institute Genomics Platform"/>
            <consortium name="The Broad Institute Genome Sequencing Center for Infectious Disease"/>
            <person name="Wu L."/>
            <person name="Ma J."/>
        </authorList>
    </citation>
    <scope>NUCLEOTIDE SEQUENCE [LARGE SCALE GENOMIC DNA]</scope>
    <source>
        <strain evidence="10">KCTC 52165</strain>
    </source>
</reference>
<keyword evidence="3" id="KW-0808">Transferase</keyword>
<keyword evidence="5 8" id="KW-1133">Transmembrane helix</keyword>
<dbReference type="Proteomes" id="UP001595583">
    <property type="component" value="Unassembled WGS sequence"/>
</dbReference>
<evidence type="ECO:0000256" key="3">
    <source>
        <dbReference type="ARBA" id="ARBA00022679"/>
    </source>
</evidence>
<feature type="transmembrane region" description="Helical" evidence="8">
    <location>
        <begin position="358"/>
        <end position="377"/>
    </location>
</feature>
<dbReference type="RefSeq" id="WP_378219874.1">
    <property type="nucleotide sequence ID" value="NZ_JBHRTK010000009.1"/>
</dbReference>
<feature type="transmembrane region" description="Helical" evidence="8">
    <location>
        <begin position="287"/>
        <end position="302"/>
    </location>
</feature>
<evidence type="ECO:0000256" key="8">
    <source>
        <dbReference type="SAM" id="Phobius"/>
    </source>
</evidence>
<evidence type="ECO:0000256" key="6">
    <source>
        <dbReference type="ARBA" id="ARBA00023136"/>
    </source>
</evidence>
<evidence type="ECO:0000313" key="9">
    <source>
        <dbReference type="EMBL" id="MFC3206061.1"/>
    </source>
</evidence>
<evidence type="ECO:0000256" key="1">
    <source>
        <dbReference type="ARBA" id="ARBA00004651"/>
    </source>
</evidence>
<comment type="similarity">
    <text evidence="7">Belongs to the glycosyltransferase 87 family.</text>
</comment>
<keyword evidence="10" id="KW-1185">Reference proteome</keyword>
<feature type="transmembrane region" description="Helical" evidence="8">
    <location>
        <begin position="256"/>
        <end position="275"/>
    </location>
</feature>
<feature type="transmembrane region" description="Helical" evidence="8">
    <location>
        <begin position="308"/>
        <end position="324"/>
    </location>
</feature>